<dbReference type="Pfam" id="PF03935">
    <property type="entry name" value="SKN1_KRE6_Sbg1"/>
    <property type="match status" value="1"/>
</dbReference>
<evidence type="ECO:0000256" key="7">
    <source>
        <dbReference type="ARBA" id="ARBA00023180"/>
    </source>
</evidence>
<feature type="region of interest" description="Disordered" evidence="9">
    <location>
        <begin position="321"/>
        <end position="341"/>
    </location>
</feature>
<dbReference type="InterPro" id="IPR005629">
    <property type="entry name" value="Skn1/Kre6/Sbg1"/>
</dbReference>
<evidence type="ECO:0000256" key="6">
    <source>
        <dbReference type="ARBA" id="ARBA00023136"/>
    </source>
</evidence>
<evidence type="ECO:0000259" key="11">
    <source>
        <dbReference type="PROSITE" id="PS51762"/>
    </source>
</evidence>
<dbReference type="GO" id="GO:0006078">
    <property type="term" value="P:(1-&gt;6)-beta-D-glucan biosynthetic process"/>
    <property type="evidence" value="ECO:0007669"/>
    <property type="project" value="TreeGrafter"/>
</dbReference>
<evidence type="ECO:0000313" key="13">
    <source>
        <dbReference type="Proteomes" id="UP000054007"/>
    </source>
</evidence>
<keyword evidence="6 10" id="KW-0472">Membrane</keyword>
<gene>
    <name evidence="12" type="ORF">CYLTODRAFT_487312</name>
</gene>
<dbReference type="CDD" id="cd02180">
    <property type="entry name" value="GH16_fungal_KRE6_glucanase"/>
    <property type="match status" value="1"/>
</dbReference>
<dbReference type="OrthoDB" id="412647at2759"/>
<dbReference type="GO" id="GO:0005886">
    <property type="term" value="C:plasma membrane"/>
    <property type="evidence" value="ECO:0007669"/>
    <property type="project" value="TreeGrafter"/>
</dbReference>
<sequence>MSRLLKSLSFYSVSSTYSSQSTILPLSAPPAAFSEKTAETPYDAASEISEKRQAVLSHYSLSADPESWGSNLNPRYPEADDALHNPIIRDGKVVDDVEFDWTSSRGWKNVGTLVCLGFGLLSLFVLFPVITFYQRMVTLGENRFNVLGVNASGQVPQMSGGFSLIDPDTPKDVYTKTSRRDKEAWQLVFSDEFNTDGRSFYPGEDPYWEAEDLHYWATGNLEWYDPSAVTTRDGALAITMSRKENHGLDFTGGLLTSWNKFCFTGGYVEAAVQLPGANNILGLWPAVWTMGNLGRAGYGATLEGTWPYSYDSCDVGTAPNQTMNGLPESSLTGGNQDSNGELSYLPGQRLSRCTCAGQSHPGPMHDDGTFVGRSAPEIDILEAQISGTPLSGQVSQSGQWAPFNADYQFDNSTDNFFVEDPTVTILNGFKGNAFQQSTSFVTDTNPDCYFEEAGCYSVYGFEYKPGYEDAYIEWVVEDKTSWRVNAAGLGPDTTAEISARPIPQEPMYILLNLGISFNFVTDIDFEHLKFPTSMLVDYVRVYQDPNAINIGCDPENFPTKAYIDEYIEAYTNYNLTTWRDDFGQPFPKSSFVDGC</sequence>
<evidence type="ECO:0000313" key="12">
    <source>
        <dbReference type="EMBL" id="KIY71399.1"/>
    </source>
</evidence>
<dbReference type="STRING" id="1314674.A0A0D7BML2"/>
<dbReference type="GO" id="GO:0031505">
    <property type="term" value="P:fungal-type cell wall organization"/>
    <property type="evidence" value="ECO:0007669"/>
    <property type="project" value="TreeGrafter"/>
</dbReference>
<dbReference type="AlphaFoldDB" id="A0A0D7BML2"/>
<dbReference type="InterPro" id="IPR000757">
    <property type="entry name" value="Beta-glucanase-like"/>
</dbReference>
<evidence type="ECO:0000256" key="3">
    <source>
        <dbReference type="ARBA" id="ARBA00022692"/>
    </source>
</evidence>
<evidence type="ECO:0000256" key="9">
    <source>
        <dbReference type="SAM" id="MobiDB-lite"/>
    </source>
</evidence>
<evidence type="ECO:0000256" key="4">
    <source>
        <dbReference type="ARBA" id="ARBA00022968"/>
    </source>
</evidence>
<keyword evidence="12" id="KW-0378">Hydrolase</keyword>
<dbReference type="GO" id="GO:0015926">
    <property type="term" value="F:glucosidase activity"/>
    <property type="evidence" value="ECO:0007669"/>
    <property type="project" value="TreeGrafter"/>
</dbReference>
<protein>
    <submittedName>
        <fullName evidence="12">Glycoside hydrolase family 16 protein</fullName>
    </submittedName>
</protein>
<organism evidence="12 13">
    <name type="scientific">Cylindrobasidium torrendii FP15055 ss-10</name>
    <dbReference type="NCBI Taxonomy" id="1314674"/>
    <lineage>
        <taxon>Eukaryota</taxon>
        <taxon>Fungi</taxon>
        <taxon>Dikarya</taxon>
        <taxon>Basidiomycota</taxon>
        <taxon>Agaricomycotina</taxon>
        <taxon>Agaricomycetes</taxon>
        <taxon>Agaricomycetidae</taxon>
        <taxon>Agaricales</taxon>
        <taxon>Marasmiineae</taxon>
        <taxon>Physalacriaceae</taxon>
        <taxon>Cylindrobasidium</taxon>
    </lineage>
</organism>
<dbReference type="SUPFAM" id="SSF49899">
    <property type="entry name" value="Concanavalin A-like lectins/glucanases"/>
    <property type="match status" value="1"/>
</dbReference>
<keyword evidence="4" id="KW-0735">Signal-anchor</keyword>
<feature type="transmembrane region" description="Helical" evidence="10">
    <location>
        <begin position="110"/>
        <end position="133"/>
    </location>
</feature>
<comment type="subcellular location">
    <subcellularLocation>
        <location evidence="1">Membrane</location>
        <topology evidence="1">Single-pass type II membrane protein</topology>
    </subcellularLocation>
</comment>
<keyword evidence="5 10" id="KW-1133">Transmembrane helix</keyword>
<dbReference type="FunFam" id="2.60.120.200:FF:000135">
    <property type="entry name" value="Related to KRE6-glucan synthase subunit"/>
    <property type="match status" value="1"/>
</dbReference>
<accession>A0A0D7BML2</accession>
<keyword evidence="13" id="KW-1185">Reference proteome</keyword>
<keyword evidence="3 10" id="KW-0812">Transmembrane</keyword>
<dbReference type="FunFam" id="2.60.120.200:FF:000259">
    <property type="entry name" value="Chromosome 9, whole genome shotgun sequence"/>
    <property type="match status" value="1"/>
</dbReference>
<dbReference type="Proteomes" id="UP000054007">
    <property type="component" value="Unassembled WGS sequence"/>
</dbReference>
<dbReference type="PANTHER" id="PTHR31361:SF1">
    <property type="entry name" value="BETA-GLUCAN SYNTHESIS-ASSOCIATED PROTEIN KRE6-RELATED"/>
    <property type="match status" value="1"/>
</dbReference>
<keyword evidence="8" id="KW-0961">Cell wall biogenesis/degradation</keyword>
<dbReference type="InterPro" id="IPR013320">
    <property type="entry name" value="ConA-like_dom_sf"/>
</dbReference>
<comment type="similarity">
    <text evidence="2">Belongs to the SKN1/KRE6 family.</text>
</comment>
<dbReference type="PANTHER" id="PTHR31361">
    <property type="entry name" value="BETA-GLUCAN SYNTHESIS-ASSOCIATED PROTEIN KRE6-RELATED"/>
    <property type="match status" value="1"/>
</dbReference>
<evidence type="ECO:0000256" key="10">
    <source>
        <dbReference type="SAM" id="Phobius"/>
    </source>
</evidence>
<dbReference type="Gene3D" id="2.60.120.200">
    <property type="match status" value="2"/>
</dbReference>
<evidence type="ECO:0000256" key="5">
    <source>
        <dbReference type="ARBA" id="ARBA00022989"/>
    </source>
</evidence>
<keyword evidence="7" id="KW-0325">Glycoprotein</keyword>
<name>A0A0D7BML2_9AGAR</name>
<feature type="domain" description="GH16" evidence="11">
    <location>
        <begin position="167"/>
        <end position="547"/>
    </location>
</feature>
<dbReference type="GO" id="GO:0005789">
    <property type="term" value="C:endoplasmic reticulum membrane"/>
    <property type="evidence" value="ECO:0007669"/>
    <property type="project" value="TreeGrafter"/>
</dbReference>
<evidence type="ECO:0000256" key="2">
    <source>
        <dbReference type="ARBA" id="ARBA00010962"/>
    </source>
</evidence>
<reference evidence="12 13" key="1">
    <citation type="journal article" date="2015" name="Fungal Genet. Biol.">
        <title>Evolution of novel wood decay mechanisms in Agaricales revealed by the genome sequences of Fistulina hepatica and Cylindrobasidium torrendii.</title>
        <authorList>
            <person name="Floudas D."/>
            <person name="Held B.W."/>
            <person name="Riley R."/>
            <person name="Nagy L.G."/>
            <person name="Koehler G."/>
            <person name="Ransdell A.S."/>
            <person name="Younus H."/>
            <person name="Chow J."/>
            <person name="Chiniquy J."/>
            <person name="Lipzen A."/>
            <person name="Tritt A."/>
            <person name="Sun H."/>
            <person name="Haridas S."/>
            <person name="LaButti K."/>
            <person name="Ohm R.A."/>
            <person name="Kues U."/>
            <person name="Blanchette R.A."/>
            <person name="Grigoriev I.V."/>
            <person name="Minto R.E."/>
            <person name="Hibbett D.S."/>
        </authorList>
    </citation>
    <scope>NUCLEOTIDE SEQUENCE [LARGE SCALE GENOMIC DNA]</scope>
    <source>
        <strain evidence="12 13">FP15055 ss-10</strain>
    </source>
</reference>
<evidence type="ECO:0000256" key="1">
    <source>
        <dbReference type="ARBA" id="ARBA00004606"/>
    </source>
</evidence>
<proteinExistence type="inferred from homology"/>
<dbReference type="PROSITE" id="PS51762">
    <property type="entry name" value="GH16_2"/>
    <property type="match status" value="1"/>
</dbReference>
<evidence type="ECO:0000256" key="8">
    <source>
        <dbReference type="ARBA" id="ARBA00023316"/>
    </source>
</evidence>
<dbReference type="EMBL" id="KN880455">
    <property type="protein sequence ID" value="KIY71399.1"/>
    <property type="molecule type" value="Genomic_DNA"/>
</dbReference>